<feature type="domain" description="Zn(2)-C6 fungal-type" evidence="4">
    <location>
        <begin position="35"/>
        <end position="65"/>
    </location>
</feature>
<evidence type="ECO:0000256" key="3">
    <source>
        <dbReference type="SAM" id="MobiDB-lite"/>
    </source>
</evidence>
<name>A0A2T2NB52_CORCC</name>
<dbReference type="GO" id="GO:0005634">
    <property type="term" value="C:nucleus"/>
    <property type="evidence" value="ECO:0007669"/>
    <property type="project" value="UniProtKB-SubCell"/>
</dbReference>
<dbReference type="InterPro" id="IPR021858">
    <property type="entry name" value="Fun_TF"/>
</dbReference>
<evidence type="ECO:0000256" key="1">
    <source>
        <dbReference type="ARBA" id="ARBA00004123"/>
    </source>
</evidence>
<sequence length="528" mass="58745">MSKADIGVNVASPQPQDAHGIHQRLRPNYPRVRTGCLTCRRRKKKCDEKKPVCSGCSRNKLACRWPENRGDESPTTSLARSSNDMNGSPVPKVKIANHLHRLDNPCTLKPESYLLLRHYLCETGAMLAAQPLHKNPFITHVAPLAYMDDLLMHAVLALSGTHLAFGNGSDDRIQTAALCHYSTVISGLRQRADLFQVQDIQKSVRMLLILLVMCHYEVLSGDKHGAMFSHLRACRQLIIALAPSSGFLSEDETLGPDRGLFGFCLELYAFLLISNTFTSFGTILDENLPYDEFLFSLDDLSSYSTFGTMFGGNQGLFELIPQVALFSSARMTEGKSGLTSMSPKLKQLHDNLEVRIATWFTPVIEVDSSETAQEKLERLAATEVLRNGLFIYLAAASSGSIISDKVILDRIQHHIDVLGHNLKQITIPRLYCNLMWPTIIAGSCMVKESQRVSLVRGLEQVSFRMKHELQETMEIHYFICNSSGATSSSTTALLLILRLDNFSQSNTPHCSSTFLSLLPTSLKPNTIR</sequence>
<dbReference type="CDD" id="cd00067">
    <property type="entry name" value="GAL4"/>
    <property type="match status" value="1"/>
</dbReference>
<dbReference type="SUPFAM" id="SSF57701">
    <property type="entry name" value="Zn2/Cys6 DNA-binding domain"/>
    <property type="match status" value="1"/>
</dbReference>
<evidence type="ECO:0000259" key="4">
    <source>
        <dbReference type="PROSITE" id="PS50048"/>
    </source>
</evidence>
<feature type="compositionally biased region" description="Polar residues" evidence="3">
    <location>
        <begin position="73"/>
        <end position="86"/>
    </location>
</feature>
<dbReference type="PANTHER" id="PTHR37534:SF46">
    <property type="entry name" value="ZN(II)2CYS6 TRANSCRIPTION FACTOR (EUROFUNG)"/>
    <property type="match status" value="1"/>
</dbReference>
<dbReference type="OrthoDB" id="187139at2759"/>
<feature type="region of interest" description="Disordered" evidence="3">
    <location>
        <begin position="1"/>
        <end position="21"/>
    </location>
</feature>
<dbReference type="PROSITE" id="PS50048">
    <property type="entry name" value="ZN2_CY6_FUNGAL_2"/>
    <property type="match status" value="1"/>
</dbReference>
<dbReference type="STRING" id="1448308.A0A2T2NB52"/>
<organism evidence="5 6">
    <name type="scientific">Corynespora cassiicola Philippines</name>
    <dbReference type="NCBI Taxonomy" id="1448308"/>
    <lineage>
        <taxon>Eukaryota</taxon>
        <taxon>Fungi</taxon>
        <taxon>Dikarya</taxon>
        <taxon>Ascomycota</taxon>
        <taxon>Pezizomycotina</taxon>
        <taxon>Dothideomycetes</taxon>
        <taxon>Pleosporomycetidae</taxon>
        <taxon>Pleosporales</taxon>
        <taxon>Corynesporascaceae</taxon>
        <taxon>Corynespora</taxon>
    </lineage>
</organism>
<dbReference type="Proteomes" id="UP000240883">
    <property type="component" value="Unassembled WGS sequence"/>
</dbReference>
<dbReference type="InterPro" id="IPR036864">
    <property type="entry name" value="Zn2-C6_fun-type_DNA-bd_sf"/>
</dbReference>
<evidence type="ECO:0000256" key="2">
    <source>
        <dbReference type="ARBA" id="ARBA00023242"/>
    </source>
</evidence>
<dbReference type="EMBL" id="KZ678141">
    <property type="protein sequence ID" value="PSN62672.1"/>
    <property type="molecule type" value="Genomic_DNA"/>
</dbReference>
<keyword evidence="6" id="KW-1185">Reference proteome</keyword>
<proteinExistence type="predicted"/>
<accession>A0A2T2NB52</accession>
<dbReference type="Pfam" id="PF00172">
    <property type="entry name" value="Zn_clus"/>
    <property type="match status" value="1"/>
</dbReference>
<evidence type="ECO:0000313" key="6">
    <source>
        <dbReference type="Proteomes" id="UP000240883"/>
    </source>
</evidence>
<protein>
    <recommendedName>
        <fullName evidence="4">Zn(2)-C6 fungal-type domain-containing protein</fullName>
    </recommendedName>
</protein>
<comment type="subcellular location">
    <subcellularLocation>
        <location evidence="1">Nucleus</location>
    </subcellularLocation>
</comment>
<dbReference type="InterPro" id="IPR001138">
    <property type="entry name" value="Zn2Cys6_DnaBD"/>
</dbReference>
<keyword evidence="2" id="KW-0539">Nucleus</keyword>
<evidence type="ECO:0000313" key="5">
    <source>
        <dbReference type="EMBL" id="PSN62672.1"/>
    </source>
</evidence>
<gene>
    <name evidence="5" type="ORF">BS50DRAFT_680035</name>
</gene>
<dbReference type="Pfam" id="PF11951">
    <property type="entry name" value="Fungal_trans_2"/>
    <property type="match status" value="1"/>
</dbReference>
<dbReference type="SMART" id="SM00066">
    <property type="entry name" value="GAL4"/>
    <property type="match status" value="1"/>
</dbReference>
<dbReference type="Gene3D" id="4.10.240.10">
    <property type="entry name" value="Zn(2)-C6 fungal-type DNA-binding domain"/>
    <property type="match status" value="1"/>
</dbReference>
<dbReference type="GO" id="GO:0000981">
    <property type="term" value="F:DNA-binding transcription factor activity, RNA polymerase II-specific"/>
    <property type="evidence" value="ECO:0007669"/>
    <property type="project" value="InterPro"/>
</dbReference>
<dbReference type="PANTHER" id="PTHR37534">
    <property type="entry name" value="TRANSCRIPTIONAL ACTIVATOR PROTEIN UGA3"/>
    <property type="match status" value="1"/>
</dbReference>
<dbReference type="AlphaFoldDB" id="A0A2T2NB52"/>
<reference evidence="5 6" key="1">
    <citation type="journal article" date="2018" name="Front. Microbiol.">
        <title>Genome-Wide Analysis of Corynespora cassiicola Leaf Fall Disease Putative Effectors.</title>
        <authorList>
            <person name="Lopez D."/>
            <person name="Ribeiro S."/>
            <person name="Label P."/>
            <person name="Fumanal B."/>
            <person name="Venisse J.S."/>
            <person name="Kohler A."/>
            <person name="de Oliveira R.R."/>
            <person name="Labutti K."/>
            <person name="Lipzen A."/>
            <person name="Lail K."/>
            <person name="Bauer D."/>
            <person name="Ohm R.A."/>
            <person name="Barry K.W."/>
            <person name="Spatafora J."/>
            <person name="Grigoriev I.V."/>
            <person name="Martin F.M."/>
            <person name="Pujade-Renaud V."/>
        </authorList>
    </citation>
    <scope>NUCLEOTIDE SEQUENCE [LARGE SCALE GENOMIC DNA]</scope>
    <source>
        <strain evidence="5 6">Philippines</strain>
    </source>
</reference>
<feature type="region of interest" description="Disordered" evidence="3">
    <location>
        <begin position="67"/>
        <end position="89"/>
    </location>
</feature>
<dbReference type="GO" id="GO:0008270">
    <property type="term" value="F:zinc ion binding"/>
    <property type="evidence" value="ECO:0007669"/>
    <property type="project" value="InterPro"/>
</dbReference>
<dbReference type="PROSITE" id="PS00463">
    <property type="entry name" value="ZN2_CY6_FUNGAL_1"/>
    <property type="match status" value="1"/>
</dbReference>